<dbReference type="AlphaFoldDB" id="A0A1R2B051"/>
<name>A0A1R2B051_9CILI</name>
<evidence type="ECO:0000313" key="2">
    <source>
        <dbReference type="EMBL" id="OMJ70164.1"/>
    </source>
</evidence>
<accession>A0A1R2B051</accession>
<reference evidence="2 3" key="1">
    <citation type="submission" date="2016-11" db="EMBL/GenBank/DDBJ databases">
        <title>The macronuclear genome of Stentor coeruleus: a giant cell with tiny introns.</title>
        <authorList>
            <person name="Slabodnick M."/>
            <person name="Ruby J.G."/>
            <person name="Reiff S.B."/>
            <person name="Swart E.C."/>
            <person name="Gosai S."/>
            <person name="Prabakaran S."/>
            <person name="Witkowska E."/>
            <person name="Larue G.E."/>
            <person name="Fisher S."/>
            <person name="Freeman R.M."/>
            <person name="Gunawardena J."/>
            <person name="Chu W."/>
            <person name="Stover N.A."/>
            <person name="Gregory B.D."/>
            <person name="Nowacki M."/>
            <person name="Derisi J."/>
            <person name="Roy S.W."/>
            <person name="Marshall W.F."/>
            <person name="Sood P."/>
        </authorList>
    </citation>
    <scope>NUCLEOTIDE SEQUENCE [LARGE SCALE GENOMIC DNA]</scope>
    <source>
        <strain evidence="2">WM001</strain>
    </source>
</reference>
<dbReference type="EMBL" id="MPUH01001117">
    <property type="protein sequence ID" value="OMJ70164.1"/>
    <property type="molecule type" value="Genomic_DNA"/>
</dbReference>
<evidence type="ECO:0000313" key="3">
    <source>
        <dbReference type="Proteomes" id="UP000187209"/>
    </source>
</evidence>
<sequence length="162" mass="18685">MHKNGIMERMLGSTPSSESPIIPQEIPGKVVIVHYWEDFDTGRHLVFEQEVNEHTIQDLLLSMQEKILKSLGKKKDISCLLVRFSNKEGKPKVDMPIVQTSQKVNLVAFERFTVCDKDLDEKARLILEERDTFSDKSTTSTAEIEIKKSPKWYMKIICCIKD</sequence>
<keyword evidence="3" id="KW-1185">Reference proteome</keyword>
<feature type="region of interest" description="Disordered" evidence="1">
    <location>
        <begin position="1"/>
        <end position="22"/>
    </location>
</feature>
<protein>
    <submittedName>
        <fullName evidence="2">Uncharacterized protein</fullName>
    </submittedName>
</protein>
<dbReference type="Proteomes" id="UP000187209">
    <property type="component" value="Unassembled WGS sequence"/>
</dbReference>
<comment type="caution">
    <text evidence="2">The sequence shown here is derived from an EMBL/GenBank/DDBJ whole genome shotgun (WGS) entry which is preliminary data.</text>
</comment>
<gene>
    <name evidence="2" type="ORF">SteCoe_31922</name>
</gene>
<evidence type="ECO:0000256" key="1">
    <source>
        <dbReference type="SAM" id="MobiDB-lite"/>
    </source>
</evidence>
<organism evidence="2 3">
    <name type="scientific">Stentor coeruleus</name>
    <dbReference type="NCBI Taxonomy" id="5963"/>
    <lineage>
        <taxon>Eukaryota</taxon>
        <taxon>Sar</taxon>
        <taxon>Alveolata</taxon>
        <taxon>Ciliophora</taxon>
        <taxon>Postciliodesmatophora</taxon>
        <taxon>Heterotrichea</taxon>
        <taxon>Heterotrichida</taxon>
        <taxon>Stentoridae</taxon>
        <taxon>Stentor</taxon>
    </lineage>
</organism>
<proteinExistence type="predicted"/>